<dbReference type="Pfam" id="PF00102">
    <property type="entry name" value="Y_phosphatase"/>
    <property type="match status" value="2"/>
</dbReference>
<proteinExistence type="predicted"/>
<evidence type="ECO:0000256" key="1">
    <source>
        <dbReference type="SAM" id="MobiDB-lite"/>
    </source>
</evidence>
<evidence type="ECO:0000313" key="4">
    <source>
        <dbReference type="EMBL" id="PIC38355.1"/>
    </source>
</evidence>
<feature type="compositionally biased region" description="Low complexity" evidence="1">
    <location>
        <begin position="243"/>
        <end position="257"/>
    </location>
</feature>
<keyword evidence="5" id="KW-1185">Reference proteome</keyword>
<dbReference type="Proteomes" id="UP000230233">
    <property type="component" value="Chromosome III"/>
</dbReference>
<dbReference type="OrthoDB" id="165498at2759"/>
<evidence type="ECO:0000313" key="5">
    <source>
        <dbReference type="Proteomes" id="UP000230233"/>
    </source>
</evidence>
<dbReference type="InterPro" id="IPR029021">
    <property type="entry name" value="Prot-tyrosine_phosphatase-like"/>
</dbReference>
<dbReference type="PROSITE" id="PS50056">
    <property type="entry name" value="TYR_PHOSPHATASE_2"/>
    <property type="match status" value="1"/>
</dbReference>
<name>A0A2G5UFL9_9PELO</name>
<dbReference type="SMART" id="SM00194">
    <property type="entry name" value="PTPc"/>
    <property type="match status" value="1"/>
</dbReference>
<feature type="compositionally biased region" description="Basic residues" evidence="1">
    <location>
        <begin position="10"/>
        <end position="26"/>
    </location>
</feature>
<dbReference type="GO" id="GO:0004725">
    <property type="term" value="F:protein tyrosine phosphatase activity"/>
    <property type="evidence" value="ECO:0007669"/>
    <property type="project" value="InterPro"/>
</dbReference>
<accession>A0A2G5UFL9</accession>
<feature type="domain" description="Tyrosine-protein phosphatase" evidence="2">
    <location>
        <begin position="152"/>
        <end position="444"/>
    </location>
</feature>
<sequence length="479" mass="54747">MGDKIEKLMKKNKPKASKATKTPKRRKADDTIEDDEEPKEVPSKEPPMSKEPTTGGVRDFLKESVKKLTSREPKNVKMKSKEKDKDKTSREKKTLPSAEKTERETGGSTKIILACRGFCKYLLDMKESSLSTYFDERLAKYAPPSQTFVEWEKNMSKNRSKEYKMNDSGRVHIDVAGKDSYINASHIKFDSSCQEYILTQYPLKETIHDFWRMVSQKRVSRIITMFEPFSDEAIEEFNKIPSTVSPAPTSTPDSVSTGTPVSVSQKSQTRDQIIGTSIRCETTQIKSFFPLFTDHYMNLDNWLINTRKVEVDERNKHWMNMYTVEIVAAECSEANYIRVFNCTTWPWKKVPNEEKKLLALARAPYKDSGSLIAKADKSEPIVVMCDLGLDRSATVILTSVIIELVLAGKTPDCDALFKKMRDQRSNVFTMSMFFTYAIRAALVYLRMKLKLVNDPMSEEVKAMINEALAKVPFISNPKK</sequence>
<dbReference type="AlphaFoldDB" id="A0A2G5UFL9"/>
<gene>
    <name evidence="4" type="primary">Cnig_chr_III.g10394</name>
    <name evidence="4" type="ORF">B9Z55_010394</name>
</gene>
<dbReference type="EMBL" id="PDUG01000003">
    <property type="protein sequence ID" value="PIC38355.1"/>
    <property type="molecule type" value="Genomic_DNA"/>
</dbReference>
<reference evidence="5" key="1">
    <citation type="submission" date="2017-10" db="EMBL/GenBank/DDBJ databases">
        <title>Rapid genome shrinkage in a self-fertile nematode reveals novel sperm competition proteins.</title>
        <authorList>
            <person name="Yin D."/>
            <person name="Schwarz E.M."/>
            <person name="Thomas C.G."/>
            <person name="Felde R.L."/>
            <person name="Korf I.F."/>
            <person name="Cutter A.D."/>
            <person name="Schartner C.M."/>
            <person name="Ralston E.J."/>
            <person name="Meyer B.J."/>
            <person name="Haag E.S."/>
        </authorList>
    </citation>
    <scope>NUCLEOTIDE SEQUENCE [LARGE SCALE GENOMIC DNA]</scope>
    <source>
        <strain evidence="5">JU1422</strain>
    </source>
</reference>
<feature type="compositionally biased region" description="Basic and acidic residues" evidence="1">
    <location>
        <begin position="59"/>
        <end position="105"/>
    </location>
</feature>
<feature type="region of interest" description="Disordered" evidence="1">
    <location>
        <begin position="1"/>
        <end position="106"/>
    </location>
</feature>
<evidence type="ECO:0000259" key="2">
    <source>
        <dbReference type="PROSITE" id="PS50055"/>
    </source>
</evidence>
<dbReference type="InterPro" id="IPR003595">
    <property type="entry name" value="Tyr_Pase_cat"/>
</dbReference>
<dbReference type="STRING" id="1611254.A0A2G5UFL9"/>
<organism evidence="4 5">
    <name type="scientific">Caenorhabditis nigoni</name>
    <dbReference type="NCBI Taxonomy" id="1611254"/>
    <lineage>
        <taxon>Eukaryota</taxon>
        <taxon>Metazoa</taxon>
        <taxon>Ecdysozoa</taxon>
        <taxon>Nematoda</taxon>
        <taxon>Chromadorea</taxon>
        <taxon>Rhabditida</taxon>
        <taxon>Rhabditina</taxon>
        <taxon>Rhabditomorpha</taxon>
        <taxon>Rhabditoidea</taxon>
        <taxon>Rhabditidae</taxon>
        <taxon>Peloderinae</taxon>
        <taxon>Caenorhabditis</taxon>
    </lineage>
</organism>
<dbReference type="SMART" id="SM00404">
    <property type="entry name" value="PTPc_motif"/>
    <property type="match status" value="1"/>
</dbReference>
<protein>
    <recommendedName>
        <fullName evidence="6">Tyrosine-protein phosphatase domain-containing protein</fullName>
    </recommendedName>
</protein>
<dbReference type="CDD" id="cd00047">
    <property type="entry name" value="PTPc"/>
    <property type="match status" value="1"/>
</dbReference>
<dbReference type="PANTHER" id="PTHR23219">
    <property type="entry name" value="TYROSINE-PROTEIN PHOSPHATASE C15H7.3-RELATED"/>
    <property type="match status" value="1"/>
</dbReference>
<dbReference type="SUPFAM" id="SSF52799">
    <property type="entry name" value="(Phosphotyrosine protein) phosphatases II"/>
    <property type="match status" value="1"/>
</dbReference>
<dbReference type="PRINTS" id="PR00700">
    <property type="entry name" value="PRTYPHPHTASE"/>
</dbReference>
<feature type="domain" description="Tyrosine specific protein phosphatases" evidence="3">
    <location>
        <begin position="355"/>
        <end position="428"/>
    </location>
</feature>
<dbReference type="PROSITE" id="PS50055">
    <property type="entry name" value="TYR_PHOSPHATASE_PTP"/>
    <property type="match status" value="1"/>
</dbReference>
<dbReference type="InterPro" id="IPR000242">
    <property type="entry name" value="PTP_cat"/>
</dbReference>
<feature type="region of interest" description="Disordered" evidence="1">
    <location>
        <begin position="243"/>
        <end position="266"/>
    </location>
</feature>
<evidence type="ECO:0008006" key="6">
    <source>
        <dbReference type="Google" id="ProtNLM"/>
    </source>
</evidence>
<comment type="caution">
    <text evidence="4">The sequence shown here is derived from an EMBL/GenBank/DDBJ whole genome shotgun (WGS) entry which is preliminary data.</text>
</comment>
<dbReference type="PANTHER" id="PTHR23219:SF16">
    <property type="entry name" value="TYROSINE-PROTEIN PHOSPHATASE DOMAIN-CONTAINING PROTEIN"/>
    <property type="match status" value="1"/>
</dbReference>
<evidence type="ECO:0000259" key="3">
    <source>
        <dbReference type="PROSITE" id="PS50056"/>
    </source>
</evidence>
<dbReference type="Gene3D" id="3.90.190.10">
    <property type="entry name" value="Protein tyrosine phosphatase superfamily"/>
    <property type="match status" value="1"/>
</dbReference>
<dbReference type="InterPro" id="IPR000387">
    <property type="entry name" value="Tyr_Pase_dom"/>
</dbReference>